<evidence type="ECO:0000313" key="2">
    <source>
        <dbReference type="Proteomes" id="UP000002747"/>
    </source>
</evidence>
<accession>C7BL41</accession>
<protein>
    <submittedName>
        <fullName evidence="1">Uncharacterized protein</fullName>
    </submittedName>
</protein>
<gene>
    <name evidence="1" type="ordered locus">PAU_03628</name>
</gene>
<dbReference type="Proteomes" id="UP000002747">
    <property type="component" value="Chromosome"/>
</dbReference>
<dbReference type="EMBL" id="FM162591">
    <property type="protein sequence ID" value="CAQ85716.1"/>
    <property type="molecule type" value="Genomic_DNA"/>
</dbReference>
<organism evidence="1 2">
    <name type="scientific">Photorhabdus asymbiotica subsp. asymbiotica (strain ATCC 43949 / 3105-77)</name>
    <name type="common">Xenorhabdus luminescens (strain 2)</name>
    <dbReference type="NCBI Taxonomy" id="553480"/>
    <lineage>
        <taxon>Bacteria</taxon>
        <taxon>Pseudomonadati</taxon>
        <taxon>Pseudomonadota</taxon>
        <taxon>Gammaproteobacteria</taxon>
        <taxon>Enterobacterales</taxon>
        <taxon>Morganellaceae</taxon>
        <taxon>Photorhabdus</taxon>
    </lineage>
</organism>
<reference evidence="1 2" key="1">
    <citation type="journal article" date="2009" name="BMC Genomics">
        <title>Comparative genomics of the emerging human pathogen Photorhabdus asymbiotica with the insect pathogen Photorhabdus luminescens.</title>
        <authorList>
            <person name="Wilkinson P."/>
            <person name="Waterfield N.R."/>
            <person name="Crossman L."/>
            <person name="Corton C."/>
            <person name="Sanchez-Contreras M."/>
            <person name="Vlisidou I."/>
            <person name="Barron A."/>
            <person name="Bignell A."/>
            <person name="Clark L."/>
            <person name="Ormond D."/>
            <person name="Mayho M."/>
            <person name="Bason N."/>
            <person name="Smith F."/>
            <person name="Simmonds M."/>
            <person name="Churcher C."/>
            <person name="Harris D."/>
            <person name="Thompson N.R."/>
            <person name="Quail M."/>
            <person name="Parkhill J."/>
            <person name="ffrench-Constant R.H."/>
        </authorList>
    </citation>
    <scope>NUCLEOTIDE SEQUENCE [LARGE SCALE GENOMIC DNA]</scope>
    <source>
        <strain evidence="2">ATCC 43949 / 3105-77</strain>
    </source>
</reference>
<evidence type="ECO:0000313" key="1">
    <source>
        <dbReference type="EMBL" id="CAQ85716.1"/>
    </source>
</evidence>
<dbReference type="KEGG" id="pay:PAU_03628"/>
<proteinExistence type="predicted"/>
<name>C7BL41_PHOAA</name>
<sequence length="39" mass="4379">MNVQLITKIFCLVTPDFVTVSQAVIFLFQRIGKALQPAK</sequence>
<dbReference type="AlphaFoldDB" id="C7BL41"/>